<protein>
    <submittedName>
        <fullName evidence="1">Uncharacterized protein</fullName>
    </submittedName>
</protein>
<dbReference type="EMBL" id="FUYG01000010">
    <property type="protein sequence ID" value="SKB01450.1"/>
    <property type="molecule type" value="Genomic_DNA"/>
</dbReference>
<proteinExistence type="predicted"/>
<accession>A0A1T4YIF4</accession>
<reference evidence="2" key="1">
    <citation type="submission" date="2017-02" db="EMBL/GenBank/DDBJ databases">
        <authorList>
            <person name="Varghese N."/>
            <person name="Submissions S."/>
        </authorList>
    </citation>
    <scope>NUCLEOTIDE SEQUENCE [LARGE SCALE GENOMIC DNA]</scope>
    <source>
        <strain evidence="2">VKM Ac-2052</strain>
    </source>
</reference>
<dbReference type="AlphaFoldDB" id="A0A1T4YIF4"/>
<dbReference type="Proteomes" id="UP000189735">
    <property type="component" value="Unassembled WGS sequence"/>
</dbReference>
<name>A0A1T4YIF4_9MICO</name>
<evidence type="ECO:0000313" key="2">
    <source>
        <dbReference type="Proteomes" id="UP000189735"/>
    </source>
</evidence>
<gene>
    <name evidence="1" type="ORF">SAMN06295879_3249</name>
</gene>
<organism evidence="1 2">
    <name type="scientific">Agreia bicolorata</name>
    <dbReference type="NCBI Taxonomy" id="110935"/>
    <lineage>
        <taxon>Bacteria</taxon>
        <taxon>Bacillati</taxon>
        <taxon>Actinomycetota</taxon>
        <taxon>Actinomycetes</taxon>
        <taxon>Micrococcales</taxon>
        <taxon>Microbacteriaceae</taxon>
        <taxon>Agreia</taxon>
    </lineage>
</organism>
<evidence type="ECO:0000313" key="1">
    <source>
        <dbReference type="EMBL" id="SKB01450.1"/>
    </source>
</evidence>
<dbReference type="RefSeq" id="WP_238579711.1">
    <property type="nucleotide sequence ID" value="NZ_FUYG01000010.1"/>
</dbReference>
<sequence length="82" mass="9000">MIQLGTRWAVGDETPSRLPQVVSDAIEEVEAALAEGATDTSGWNWTLTWLEGKPVCELDDGTLVEYDPDSDEAIVTPYDDED</sequence>